<evidence type="ECO:0000313" key="3">
    <source>
        <dbReference type="Proteomes" id="UP000299102"/>
    </source>
</evidence>
<feature type="transmembrane region" description="Helical" evidence="1">
    <location>
        <begin position="63"/>
        <end position="81"/>
    </location>
</feature>
<proteinExistence type="predicted"/>
<dbReference type="AlphaFoldDB" id="A0A4C1UUL3"/>
<reference evidence="2 3" key="1">
    <citation type="journal article" date="2019" name="Commun. Biol.">
        <title>The bagworm genome reveals a unique fibroin gene that provides high tensile strength.</title>
        <authorList>
            <person name="Kono N."/>
            <person name="Nakamura H."/>
            <person name="Ohtoshi R."/>
            <person name="Tomita M."/>
            <person name="Numata K."/>
            <person name="Arakawa K."/>
        </authorList>
    </citation>
    <scope>NUCLEOTIDE SEQUENCE [LARGE SCALE GENOMIC DNA]</scope>
</reference>
<comment type="caution">
    <text evidence="2">The sequence shown here is derived from an EMBL/GenBank/DDBJ whole genome shotgun (WGS) entry which is preliminary data.</text>
</comment>
<sequence>MWHSCVEYAKYGRASYCNVCSSYVQADAPSINFSGISASVKISSGCSAVAIGGLRSNPLDHPFSLVCYCVLVFLRAAFWSVGLRMCMSVCGAAQYTSRGDSYTMFAFVPVIRYGLLHRLHTEPTHDFCA</sequence>
<accession>A0A4C1UUL3</accession>
<dbReference type="EMBL" id="BGZK01000223">
    <property type="protein sequence ID" value="GBP29707.1"/>
    <property type="molecule type" value="Genomic_DNA"/>
</dbReference>
<keyword evidence="3" id="KW-1185">Reference proteome</keyword>
<protein>
    <submittedName>
        <fullName evidence="2">Uncharacterized protein</fullName>
    </submittedName>
</protein>
<evidence type="ECO:0000313" key="2">
    <source>
        <dbReference type="EMBL" id="GBP29707.1"/>
    </source>
</evidence>
<dbReference type="Proteomes" id="UP000299102">
    <property type="component" value="Unassembled WGS sequence"/>
</dbReference>
<name>A0A4C1UUL3_EUMVA</name>
<organism evidence="2 3">
    <name type="scientific">Eumeta variegata</name>
    <name type="common">Bagworm moth</name>
    <name type="synonym">Eumeta japonica</name>
    <dbReference type="NCBI Taxonomy" id="151549"/>
    <lineage>
        <taxon>Eukaryota</taxon>
        <taxon>Metazoa</taxon>
        <taxon>Ecdysozoa</taxon>
        <taxon>Arthropoda</taxon>
        <taxon>Hexapoda</taxon>
        <taxon>Insecta</taxon>
        <taxon>Pterygota</taxon>
        <taxon>Neoptera</taxon>
        <taxon>Endopterygota</taxon>
        <taxon>Lepidoptera</taxon>
        <taxon>Glossata</taxon>
        <taxon>Ditrysia</taxon>
        <taxon>Tineoidea</taxon>
        <taxon>Psychidae</taxon>
        <taxon>Oiketicinae</taxon>
        <taxon>Eumeta</taxon>
    </lineage>
</organism>
<keyword evidence="1" id="KW-0812">Transmembrane</keyword>
<evidence type="ECO:0000256" key="1">
    <source>
        <dbReference type="SAM" id="Phobius"/>
    </source>
</evidence>
<keyword evidence="1" id="KW-0472">Membrane</keyword>
<keyword evidence="1" id="KW-1133">Transmembrane helix</keyword>
<gene>
    <name evidence="2" type="ORF">EVAR_13630_1</name>
</gene>